<dbReference type="GO" id="GO:0030288">
    <property type="term" value="C:outer membrane-bounded periplasmic space"/>
    <property type="evidence" value="ECO:0007669"/>
    <property type="project" value="TreeGrafter"/>
</dbReference>
<dbReference type="InterPro" id="IPR005151">
    <property type="entry name" value="Tail-specific_protease"/>
</dbReference>
<evidence type="ECO:0000259" key="1">
    <source>
        <dbReference type="PROSITE" id="PS50106"/>
    </source>
</evidence>
<dbReference type="RefSeq" id="WP_075832543.1">
    <property type="nucleotide sequence ID" value="NZ_MSTI01000077.1"/>
</dbReference>
<dbReference type="OrthoDB" id="7314861at2"/>
<dbReference type="InterPro" id="IPR001478">
    <property type="entry name" value="PDZ"/>
</dbReference>
<dbReference type="GO" id="GO:0008236">
    <property type="term" value="F:serine-type peptidase activity"/>
    <property type="evidence" value="ECO:0007669"/>
    <property type="project" value="InterPro"/>
</dbReference>
<dbReference type="Gene3D" id="2.30.42.10">
    <property type="match status" value="1"/>
</dbReference>
<proteinExistence type="predicted"/>
<accession>A0A1U7NYF1</accession>
<gene>
    <name evidence="2" type="ORF">BOO71_0006910</name>
</gene>
<dbReference type="Gene3D" id="3.90.226.10">
    <property type="entry name" value="2-enoyl-CoA Hydratase, Chain A, domain 1"/>
    <property type="match status" value="1"/>
</dbReference>
<keyword evidence="2" id="KW-0378">Hydrolase</keyword>
<dbReference type="Proteomes" id="UP000186607">
    <property type="component" value="Unassembled WGS sequence"/>
</dbReference>
<evidence type="ECO:0000313" key="3">
    <source>
        <dbReference type="Proteomes" id="UP000186607"/>
    </source>
</evidence>
<keyword evidence="3" id="KW-1185">Reference proteome</keyword>
<dbReference type="GO" id="GO:0007165">
    <property type="term" value="P:signal transduction"/>
    <property type="evidence" value="ECO:0007669"/>
    <property type="project" value="TreeGrafter"/>
</dbReference>
<keyword evidence="2" id="KW-0645">Protease</keyword>
<dbReference type="GO" id="GO:0004175">
    <property type="term" value="F:endopeptidase activity"/>
    <property type="evidence" value="ECO:0007669"/>
    <property type="project" value="TreeGrafter"/>
</dbReference>
<dbReference type="GO" id="GO:0006508">
    <property type="term" value="P:proteolysis"/>
    <property type="evidence" value="ECO:0007669"/>
    <property type="project" value="UniProtKB-KW"/>
</dbReference>
<dbReference type="AlphaFoldDB" id="A0A1U7NYF1"/>
<dbReference type="InterPro" id="IPR029045">
    <property type="entry name" value="ClpP/crotonase-like_dom_sf"/>
</dbReference>
<evidence type="ECO:0000313" key="2">
    <source>
        <dbReference type="EMBL" id="OLV17951.1"/>
    </source>
</evidence>
<dbReference type="SUPFAM" id="SSF50156">
    <property type="entry name" value="PDZ domain-like"/>
    <property type="match status" value="1"/>
</dbReference>
<name>A0A1U7NYF1_9DEIO</name>
<organism evidence="2 3">
    <name type="scientific">Deinococcus marmoris</name>
    <dbReference type="NCBI Taxonomy" id="249408"/>
    <lineage>
        <taxon>Bacteria</taxon>
        <taxon>Thermotogati</taxon>
        <taxon>Deinococcota</taxon>
        <taxon>Deinococci</taxon>
        <taxon>Deinococcales</taxon>
        <taxon>Deinococcaceae</taxon>
        <taxon>Deinococcus</taxon>
    </lineage>
</organism>
<dbReference type="SUPFAM" id="SSF52096">
    <property type="entry name" value="ClpP/crotonase"/>
    <property type="match status" value="1"/>
</dbReference>
<protein>
    <submittedName>
        <fullName evidence="2">Carboxyl-terminal protease</fullName>
    </submittedName>
</protein>
<dbReference type="SMART" id="SM00228">
    <property type="entry name" value="PDZ"/>
    <property type="match status" value="1"/>
</dbReference>
<dbReference type="PANTHER" id="PTHR32060">
    <property type="entry name" value="TAIL-SPECIFIC PROTEASE"/>
    <property type="match status" value="1"/>
</dbReference>
<dbReference type="STRING" id="249408.BOO71_0006910"/>
<reference evidence="2 3" key="1">
    <citation type="submission" date="2017-01" db="EMBL/GenBank/DDBJ databases">
        <title>Genome Analysis of Deinococcus marmoris KOPRI26562.</title>
        <authorList>
            <person name="Kim J.H."/>
            <person name="Oh H.-M."/>
        </authorList>
    </citation>
    <scope>NUCLEOTIDE SEQUENCE [LARGE SCALE GENOMIC DNA]</scope>
    <source>
        <strain evidence="2 3">KOPRI26562</strain>
    </source>
</reference>
<dbReference type="PROSITE" id="PS50106">
    <property type="entry name" value="PDZ"/>
    <property type="match status" value="1"/>
</dbReference>
<comment type="caution">
    <text evidence="2">The sequence shown here is derived from an EMBL/GenBank/DDBJ whole genome shotgun (WGS) entry which is preliminary data.</text>
</comment>
<dbReference type="InterPro" id="IPR041489">
    <property type="entry name" value="PDZ_6"/>
</dbReference>
<dbReference type="InterPro" id="IPR036034">
    <property type="entry name" value="PDZ_sf"/>
</dbReference>
<sequence>MRADLEAYLDGALEIIQKEALYAGRVDWAQMTRECQKLCADAQTTMDCYPALRHALAALGDGHSFLGEPGWQEIIPGDFGLTWMGGVVVELHPQGPAAQAGLRLGDRLLAVNGQAIGAGLIAGYPKDVVRTGQSMTVTVQRGDIVLEAADLPRFTFTPQSSLVRPGVGLLVLPKHGGSGQLSEGGTYQSAVQSALLDLASQGATRWIVDLRLNLGGNCYPMLAGLGPLTGEGLLGSFVRGEQRWPWHYEREDRDGVDTAVAFMLEQADQRACEVWVSSRVFPTVSDDVPVAVLLSGMTASSGEVAALSMLGRAGTRTFGQPTRGKTIGNSTHDLPDGAALVISGVLEADRTGQIYDGPIPPDVHIETDWAEFQTAADPVLAAALEWLETA</sequence>
<dbReference type="Pfam" id="PF03572">
    <property type="entry name" value="Peptidase_S41"/>
    <property type="match status" value="1"/>
</dbReference>
<dbReference type="Pfam" id="PF17820">
    <property type="entry name" value="PDZ_6"/>
    <property type="match status" value="1"/>
</dbReference>
<dbReference type="PANTHER" id="PTHR32060:SF30">
    <property type="entry name" value="CARBOXY-TERMINAL PROCESSING PROTEASE CTPA"/>
    <property type="match status" value="1"/>
</dbReference>
<feature type="domain" description="PDZ" evidence="1">
    <location>
        <begin position="77"/>
        <end position="143"/>
    </location>
</feature>
<dbReference type="EMBL" id="MSTI01000077">
    <property type="protein sequence ID" value="OLV17951.1"/>
    <property type="molecule type" value="Genomic_DNA"/>
</dbReference>